<name>A0A6I4ITT6_9FLAO</name>
<protein>
    <submittedName>
        <fullName evidence="3">DUF3347 domain-containing protein</fullName>
    </submittedName>
</protein>
<dbReference type="SUPFAM" id="SSF55008">
    <property type="entry name" value="HMA, heavy metal-associated domain"/>
    <property type="match status" value="1"/>
</dbReference>
<gene>
    <name evidence="3" type="ORF">GOQ30_14090</name>
</gene>
<proteinExistence type="predicted"/>
<dbReference type="Pfam" id="PF11827">
    <property type="entry name" value="DUF3347"/>
    <property type="match status" value="1"/>
</dbReference>
<keyword evidence="4" id="KW-1185">Reference proteome</keyword>
<dbReference type="PROSITE" id="PS51257">
    <property type="entry name" value="PROKAR_LIPOPROTEIN"/>
    <property type="match status" value="1"/>
</dbReference>
<dbReference type="EMBL" id="WQLW01000011">
    <property type="protein sequence ID" value="MVO10299.1"/>
    <property type="molecule type" value="Genomic_DNA"/>
</dbReference>
<dbReference type="RefSeq" id="WP_140998726.1">
    <property type="nucleotide sequence ID" value="NZ_VDCZ01000011.1"/>
</dbReference>
<feature type="signal peptide" evidence="1">
    <location>
        <begin position="1"/>
        <end position="22"/>
    </location>
</feature>
<evidence type="ECO:0000313" key="4">
    <source>
        <dbReference type="Proteomes" id="UP000431264"/>
    </source>
</evidence>
<dbReference type="AlphaFoldDB" id="A0A6I4ITT6"/>
<dbReference type="Gene3D" id="3.30.70.100">
    <property type="match status" value="1"/>
</dbReference>
<feature type="domain" description="DUF3347" evidence="2">
    <location>
        <begin position="141"/>
        <end position="231"/>
    </location>
</feature>
<reference evidence="4" key="1">
    <citation type="submission" date="2019-05" db="EMBL/GenBank/DDBJ databases">
        <title>Flavobacterium profundi sp. nov., isolated from a deep-sea seamount.</title>
        <authorList>
            <person name="Zhang D.-C."/>
        </authorList>
    </citation>
    <scope>NUCLEOTIDE SEQUENCE [LARGE SCALE GENOMIC DNA]</scope>
    <source>
        <strain evidence="4">TP390</strain>
    </source>
</reference>
<dbReference type="InterPro" id="IPR021782">
    <property type="entry name" value="DUF3347"/>
</dbReference>
<dbReference type="OrthoDB" id="5513217at2"/>
<feature type="chain" id="PRO_5026335734" evidence="1">
    <location>
        <begin position="23"/>
        <end position="277"/>
    </location>
</feature>
<dbReference type="Proteomes" id="UP000431264">
    <property type="component" value="Unassembled WGS sequence"/>
</dbReference>
<organism evidence="3 4">
    <name type="scientific">Flavobacterium profundi</name>
    <dbReference type="NCBI Taxonomy" id="1774945"/>
    <lineage>
        <taxon>Bacteria</taxon>
        <taxon>Pseudomonadati</taxon>
        <taxon>Bacteroidota</taxon>
        <taxon>Flavobacteriia</taxon>
        <taxon>Flavobacteriales</taxon>
        <taxon>Flavobacteriaceae</taxon>
        <taxon>Flavobacterium</taxon>
    </lineage>
</organism>
<keyword evidence="1" id="KW-0732">Signal</keyword>
<comment type="caution">
    <text evidence="3">The sequence shown here is derived from an EMBL/GenBank/DDBJ whole genome shotgun (WGS) entry which is preliminary data.</text>
</comment>
<evidence type="ECO:0000259" key="2">
    <source>
        <dbReference type="Pfam" id="PF11827"/>
    </source>
</evidence>
<evidence type="ECO:0000256" key="1">
    <source>
        <dbReference type="SAM" id="SignalP"/>
    </source>
</evidence>
<accession>A0A6I4ITT6</accession>
<sequence>MKSIQNRIMILLLLVSFASCNAQIKNETSITERISGNCGMCKKTIEKAGSIKNETEVNWNKETKLATITFDAKKTTKDAVLKRIALAGYDNNSYLAPKEAYDNLPQCCQYERKNKQENVVMPSNTKHKENSEEAQTNLENVFEMYFELKDALVDSNSKLASKLASDLVVLIEKVDMHSLGAETHNVWMEKRMHLKENTSIIASSKKLEEQRTNFKAISENIYVLMKASKLNNAIYYQHCPMANDGKGANWLSKEKQIKNPYYGAMMLSCGKIIETIE</sequence>
<dbReference type="GO" id="GO:0046872">
    <property type="term" value="F:metal ion binding"/>
    <property type="evidence" value="ECO:0007669"/>
    <property type="project" value="InterPro"/>
</dbReference>
<evidence type="ECO:0000313" key="3">
    <source>
        <dbReference type="EMBL" id="MVO10299.1"/>
    </source>
</evidence>
<dbReference type="InterPro" id="IPR036163">
    <property type="entry name" value="HMA_dom_sf"/>
</dbReference>